<gene>
    <name evidence="7" type="primary">mvaS</name>
    <name evidence="7" type="ORF">BW727_101332</name>
</gene>
<dbReference type="Pfam" id="PF08540">
    <property type="entry name" value="HMG_CoA_synt_C"/>
    <property type="match status" value="2"/>
</dbReference>
<evidence type="ECO:0000256" key="3">
    <source>
        <dbReference type="PIRSR" id="PIRSR611554-1"/>
    </source>
</evidence>
<dbReference type="NCBIfam" id="TIGR01835">
    <property type="entry name" value="HMG-CoA-S_prok"/>
    <property type="match status" value="1"/>
</dbReference>
<feature type="domain" description="Hydroxymethylglutaryl-coenzyme A synthase C-terminal" evidence="6">
    <location>
        <begin position="264"/>
        <end position="353"/>
    </location>
</feature>
<dbReference type="OrthoDB" id="9769523at2"/>
<dbReference type="KEGG" id="jda:BW727_101332"/>
<sequence>MNKVGIGKIGFYTPPFYLDMTDLAHARGDEPAKYTIGIGQDQMAVTPISQDIVSMAVNAGLQIINDEDRSKIDLVIVGTESAFDASKSSAVYVHELLNIQPHARSFEIKHACYAATAGLQMAKDYVTLHPDRKALVIGTDVARYGLATGGEVTQGAGAMALLVSADPTILILEKDSAYTTKDIMDFWRPVYSEYAMVDGKYSNEQYLSFFNTVWNLYKEKTNRSIADIKAFSFHLPYTKMGKKALQEVLPEADDAKQKALSAIFEESLAFNRLVGNIYTGSLYLNLLSLLENGKGLKAGDRIGLFSYGSGAVGEFFTGLIAEDFKKGLASDKYTELLAKRQQVTVAEYEAMFTQNLPEDGSALTIDTANDSSACRLVEVKDHKRSYIVK</sequence>
<dbReference type="PANTHER" id="PTHR43323">
    <property type="entry name" value="3-HYDROXY-3-METHYLGLUTARYL COENZYME A SYNTHASE"/>
    <property type="match status" value="1"/>
</dbReference>
<dbReference type="InterPro" id="IPR011554">
    <property type="entry name" value="HMG_CoA_synthase_prok"/>
</dbReference>
<feature type="active site" description="Proton donor/acceptor" evidence="3">
    <location>
        <position position="234"/>
    </location>
</feature>
<dbReference type="GO" id="GO:0006084">
    <property type="term" value="P:acetyl-CoA metabolic process"/>
    <property type="evidence" value="ECO:0007669"/>
    <property type="project" value="InterPro"/>
</dbReference>
<dbReference type="GO" id="GO:0004421">
    <property type="term" value="F:hydroxymethylglutaryl-CoA synthase activity"/>
    <property type="evidence" value="ECO:0007669"/>
    <property type="project" value="UniProtKB-EC"/>
</dbReference>
<evidence type="ECO:0000259" key="6">
    <source>
        <dbReference type="Pfam" id="PF08540"/>
    </source>
</evidence>
<dbReference type="Proteomes" id="UP000188993">
    <property type="component" value="Chromosome"/>
</dbReference>
<evidence type="ECO:0000256" key="1">
    <source>
        <dbReference type="ARBA" id="ARBA00007061"/>
    </source>
</evidence>
<organism evidence="7 8">
    <name type="scientific">Jeotgalibaca dankookensis</name>
    <dbReference type="NCBI Taxonomy" id="708126"/>
    <lineage>
        <taxon>Bacteria</taxon>
        <taxon>Bacillati</taxon>
        <taxon>Bacillota</taxon>
        <taxon>Bacilli</taxon>
        <taxon>Lactobacillales</taxon>
        <taxon>Carnobacteriaceae</taxon>
        <taxon>Jeotgalibaca</taxon>
    </lineage>
</organism>
<dbReference type="InterPro" id="IPR013528">
    <property type="entry name" value="HMG_CoA_synth_N"/>
</dbReference>
<feature type="domain" description="Hydroxymethylglutaryl-coenzyme A synthase N-terminal" evidence="5">
    <location>
        <begin position="3"/>
        <end position="166"/>
    </location>
</feature>
<evidence type="ECO:0000313" key="8">
    <source>
        <dbReference type="Proteomes" id="UP000188993"/>
    </source>
</evidence>
<dbReference type="EMBL" id="CP019728">
    <property type="protein sequence ID" value="AQS53699.1"/>
    <property type="molecule type" value="Genomic_DNA"/>
</dbReference>
<dbReference type="STRING" id="708126.BW727_101332"/>
<keyword evidence="7" id="KW-0012">Acyltransferase</keyword>
<dbReference type="SUPFAM" id="SSF53901">
    <property type="entry name" value="Thiolase-like"/>
    <property type="match status" value="2"/>
</dbReference>
<dbReference type="EC" id="2.3.3.10" evidence="7"/>
<protein>
    <submittedName>
        <fullName evidence="7">Hydroxymethylglutaryl-CoA synthase</fullName>
        <ecNumber evidence="7">2.3.3.10</ecNumber>
    </submittedName>
</protein>
<dbReference type="CDD" id="cd00827">
    <property type="entry name" value="init_cond_enzymes"/>
    <property type="match status" value="1"/>
</dbReference>
<reference evidence="7 8" key="1">
    <citation type="journal article" date="2014" name="Int. J. Syst. Evol. Microbiol.">
        <title>Jeotgalibaca dankookensis gen. nov., sp. nov., a member of the family Carnobacteriaceae, isolated from seujeot (Korean traditional food).</title>
        <authorList>
            <person name="Lee D.G."/>
            <person name="Trujillo M.E."/>
            <person name="Kang H."/>
            <person name="Ahn T.Y."/>
        </authorList>
    </citation>
    <scope>NUCLEOTIDE SEQUENCE [LARGE SCALE GENOMIC DNA]</scope>
    <source>
        <strain evidence="7 8">EX-07</strain>
    </source>
</reference>
<feature type="binding site" evidence="4">
    <location>
        <position position="243"/>
    </location>
    <ligand>
        <name>(3S)-3-hydroxy-3-methylglutaryl-CoA</name>
        <dbReference type="ChEBI" id="CHEBI:43074"/>
    </ligand>
</feature>
<dbReference type="Gene3D" id="3.40.47.10">
    <property type="match status" value="2"/>
</dbReference>
<comment type="similarity">
    <text evidence="1">Belongs to the thiolase-like superfamily. HMG-CoA synthase family.</text>
</comment>
<dbReference type="PANTHER" id="PTHR43323:SF2">
    <property type="entry name" value="HYDROXYMETHYLGLUTARYL-COA SYNTHASE"/>
    <property type="match status" value="1"/>
</dbReference>
<evidence type="ECO:0000256" key="4">
    <source>
        <dbReference type="PIRSR" id="PIRSR611554-2"/>
    </source>
</evidence>
<feature type="binding site" evidence="4">
    <location>
        <position position="149"/>
    </location>
    <ligand>
        <name>substrate</name>
    </ligand>
</feature>
<dbReference type="InterPro" id="IPR013746">
    <property type="entry name" value="HMG_CoA_synt_C_dom"/>
</dbReference>
<feature type="domain" description="Hydroxymethylglutaryl-coenzyme A synthase C-terminal" evidence="6">
    <location>
        <begin position="180"/>
        <end position="249"/>
    </location>
</feature>
<accession>A0A1S6IQ99</accession>
<feature type="binding site" evidence="4">
    <location>
        <position position="276"/>
    </location>
    <ligand>
        <name>(3S)-3-hydroxy-3-methylglutaryl-CoA</name>
        <dbReference type="ChEBI" id="CHEBI:43074"/>
    </ligand>
</feature>
<evidence type="ECO:0000313" key="7">
    <source>
        <dbReference type="EMBL" id="AQS53699.1"/>
    </source>
</evidence>
<dbReference type="InterPro" id="IPR016039">
    <property type="entry name" value="Thiolase-like"/>
</dbReference>
<feature type="active site" description="Proton donor/acceptor" evidence="3">
    <location>
        <position position="80"/>
    </location>
</feature>
<dbReference type="AlphaFoldDB" id="A0A1S6IQ99"/>
<keyword evidence="2 7" id="KW-0808">Transferase</keyword>
<evidence type="ECO:0000259" key="5">
    <source>
        <dbReference type="Pfam" id="PF01154"/>
    </source>
</evidence>
<feature type="active site" description="Acyl-thioester intermediate" evidence="3">
    <location>
        <position position="112"/>
    </location>
</feature>
<name>A0A1S6IQ99_9LACT</name>
<proteinExistence type="inferred from homology"/>
<keyword evidence="8" id="KW-1185">Reference proteome</keyword>
<feature type="binding site" evidence="4">
    <location>
        <position position="144"/>
    </location>
    <ligand>
        <name>(3S)-3-hydroxy-3-methylglutaryl-CoA</name>
        <dbReference type="ChEBI" id="CHEBI:43074"/>
    </ligand>
</feature>
<dbReference type="RefSeq" id="WP_062468598.1">
    <property type="nucleotide sequence ID" value="NZ_BBYN01000009.1"/>
</dbReference>
<dbReference type="Pfam" id="PF01154">
    <property type="entry name" value="HMG_CoA_synt_N"/>
    <property type="match status" value="1"/>
</dbReference>
<evidence type="ECO:0000256" key="2">
    <source>
        <dbReference type="ARBA" id="ARBA00022679"/>
    </source>
</evidence>